<name>A0ABN7WY56_GIGMA</name>
<proteinExistence type="predicted"/>
<dbReference type="EMBL" id="CAJVQB010072464">
    <property type="protein sequence ID" value="CAG8843454.1"/>
    <property type="molecule type" value="Genomic_DNA"/>
</dbReference>
<gene>
    <name evidence="2" type="ORF">GMARGA_LOCUS36553</name>
</gene>
<dbReference type="CDD" id="cd00590">
    <property type="entry name" value="RRM_SF"/>
    <property type="match status" value="1"/>
</dbReference>
<dbReference type="Proteomes" id="UP000789901">
    <property type="component" value="Unassembled WGS sequence"/>
</dbReference>
<evidence type="ECO:0000313" key="2">
    <source>
        <dbReference type="EMBL" id="CAG8843454.1"/>
    </source>
</evidence>
<dbReference type="InterPro" id="IPR035979">
    <property type="entry name" value="RBD_domain_sf"/>
</dbReference>
<feature type="region of interest" description="Disordered" evidence="1">
    <location>
        <begin position="21"/>
        <end position="42"/>
    </location>
</feature>
<accession>A0ABN7WY56</accession>
<keyword evidence="3" id="KW-1185">Reference proteome</keyword>
<organism evidence="2 3">
    <name type="scientific">Gigaspora margarita</name>
    <dbReference type="NCBI Taxonomy" id="4874"/>
    <lineage>
        <taxon>Eukaryota</taxon>
        <taxon>Fungi</taxon>
        <taxon>Fungi incertae sedis</taxon>
        <taxon>Mucoromycota</taxon>
        <taxon>Glomeromycotina</taxon>
        <taxon>Glomeromycetes</taxon>
        <taxon>Diversisporales</taxon>
        <taxon>Gigasporaceae</taxon>
        <taxon>Gigaspora</taxon>
    </lineage>
</organism>
<evidence type="ECO:0000313" key="3">
    <source>
        <dbReference type="Proteomes" id="UP000789901"/>
    </source>
</evidence>
<comment type="caution">
    <text evidence="2">The sequence shown here is derived from an EMBL/GenBank/DDBJ whole genome shotgun (WGS) entry which is preliminary data.</text>
</comment>
<reference evidence="2 3" key="1">
    <citation type="submission" date="2021-06" db="EMBL/GenBank/DDBJ databases">
        <authorList>
            <person name="Kallberg Y."/>
            <person name="Tangrot J."/>
            <person name="Rosling A."/>
        </authorList>
    </citation>
    <scope>NUCLEOTIDE SEQUENCE [LARGE SCALE GENOMIC DNA]</scope>
    <source>
        <strain evidence="2 3">120-4 pot B 10/14</strain>
    </source>
</reference>
<protein>
    <submittedName>
        <fullName evidence="2">20386_t:CDS:1</fullName>
    </submittedName>
</protein>
<evidence type="ECO:0000256" key="1">
    <source>
        <dbReference type="SAM" id="MobiDB-lite"/>
    </source>
</evidence>
<sequence length="373" mass="44093">EICIIRQLLENYPKISEKQLKEIQEKDTTRQSDGESQMEKRQRKIDTLILTECKTNPISEDTGRHTRPIVTNNKDRNAKEGIELEESYMLWDLPLNFNNTQVKLLIKLYGKVSSINWIFDSFKKRAIVKIAIKNKRSKQILDDLWSLSIGRKLTRIIQGENEEEVLVNRGKHRLILEGINRNTVEVLLFWQLKQVKPKSAYIPINSNLNPRGSAFVYFEKEEDMYKAINIKINYGNTFLFWRDISEVERPDRRSTSAVKWNWRNLLPDSDKRKKVVNGFSKNALKLNQKNTLYEKKITCSHNKENVSGKTTKYKNHYDEDKRKKDYNVERLRYIKGLDEKLQIILQRLDKIEANRSRDGDKSTWKEIGAPNRF</sequence>
<dbReference type="SUPFAM" id="SSF54928">
    <property type="entry name" value="RNA-binding domain, RBD"/>
    <property type="match status" value="1"/>
</dbReference>
<feature type="non-terminal residue" evidence="2">
    <location>
        <position position="1"/>
    </location>
</feature>